<comment type="caution">
    <text evidence="26">The sequence shown here is derived from an EMBL/GenBank/DDBJ whole genome shotgun (WGS) entry which is preliminary data.</text>
</comment>
<dbReference type="InterPro" id="IPR041228">
    <property type="entry name" value="Dynein_C"/>
</dbReference>
<dbReference type="GO" id="GO:0008569">
    <property type="term" value="F:minus-end-directed microtubule motor activity"/>
    <property type="evidence" value="ECO:0007669"/>
    <property type="project" value="InterPro"/>
</dbReference>
<keyword evidence="8" id="KW-0067">ATP-binding</keyword>
<dbReference type="InterPro" id="IPR013594">
    <property type="entry name" value="Dynein_heavy_tail"/>
</dbReference>
<dbReference type="Pfam" id="PF12774">
    <property type="entry name" value="AAA_6"/>
    <property type="match status" value="1"/>
</dbReference>
<keyword evidence="3" id="KW-0963">Cytoplasm</keyword>
<keyword evidence="14" id="KW-0206">Cytoskeleton</keyword>
<dbReference type="InterPro" id="IPR024317">
    <property type="entry name" value="Dynein_heavy_chain_D4_dom"/>
</dbReference>
<dbReference type="Gene3D" id="3.40.50.300">
    <property type="entry name" value="P-loop containing nucleotide triphosphate hydrolases"/>
    <property type="match status" value="5"/>
</dbReference>
<keyword evidence="7" id="KW-0802">TPR repeat</keyword>
<dbReference type="GO" id="GO:0036156">
    <property type="term" value="C:inner dynein arm"/>
    <property type="evidence" value="ECO:0007669"/>
    <property type="project" value="UniProtKB-ARBA"/>
</dbReference>
<dbReference type="FunFam" id="1.20.1270.280:FF:000007">
    <property type="entry name" value="dynein heavy chain 2, axonemal"/>
    <property type="match status" value="1"/>
</dbReference>
<dbReference type="FunFam" id="3.20.180.20:FF:000001">
    <property type="entry name" value="Dynein axonemal heavy chain 5"/>
    <property type="match status" value="1"/>
</dbReference>
<evidence type="ECO:0000256" key="7">
    <source>
        <dbReference type="ARBA" id="ARBA00022803"/>
    </source>
</evidence>
<dbReference type="FunFam" id="1.10.8.720:FF:000008">
    <property type="entry name" value="Dynein axonemal heavy chain 2"/>
    <property type="match status" value="1"/>
</dbReference>
<dbReference type="Pfam" id="PF12775">
    <property type="entry name" value="AAA_7"/>
    <property type="match status" value="1"/>
</dbReference>
<dbReference type="Pfam" id="PF18199">
    <property type="entry name" value="Dynein_C"/>
    <property type="match status" value="1"/>
</dbReference>
<protein>
    <recommendedName>
        <fullName evidence="20">Dynein axonemal heavy chain 2</fullName>
    </recommendedName>
    <alternativeName>
        <fullName evidence="23">Axonemal beta dynein heavy chain 2</fullName>
    </alternativeName>
    <alternativeName>
        <fullName evidence="22">Ciliary dynein heavy chain 2</fullName>
    </alternativeName>
    <alternativeName>
        <fullName evidence="21">Dynein-1, subspecies f</fullName>
    </alternativeName>
</protein>
<keyword evidence="27" id="KW-1185">Reference proteome</keyword>
<dbReference type="Pfam" id="PF18198">
    <property type="entry name" value="AAA_lid_11"/>
    <property type="match status" value="1"/>
</dbReference>
<dbReference type="InterPro" id="IPR035699">
    <property type="entry name" value="AAA_6"/>
</dbReference>
<evidence type="ECO:0000256" key="12">
    <source>
        <dbReference type="ARBA" id="ARBA00023069"/>
    </source>
</evidence>
<dbReference type="GO" id="GO:0005874">
    <property type="term" value="C:microtubule"/>
    <property type="evidence" value="ECO:0007669"/>
    <property type="project" value="UniProtKB-KW"/>
</dbReference>
<evidence type="ECO:0000256" key="18">
    <source>
        <dbReference type="ARBA" id="ARBA00063032"/>
    </source>
</evidence>
<keyword evidence="5" id="KW-0677">Repeat</keyword>
<dbReference type="InterPro" id="IPR041466">
    <property type="entry name" value="Dynein_AAA5_ext"/>
</dbReference>
<evidence type="ECO:0000256" key="17">
    <source>
        <dbReference type="ARBA" id="ARBA00054075"/>
    </source>
</evidence>
<comment type="similarity">
    <text evidence="2">Belongs to the dynein heavy chain family.</text>
</comment>
<dbReference type="FunFam" id="1.20.920.20:FF:000001">
    <property type="entry name" value="dynein heavy chain 2, axonemal"/>
    <property type="match status" value="1"/>
</dbReference>
<dbReference type="FunFam" id="1.20.920.30:FF:000005">
    <property type="entry name" value="Dynein, axonemal, heavy chain 2"/>
    <property type="match status" value="1"/>
</dbReference>
<evidence type="ECO:0000256" key="24">
    <source>
        <dbReference type="SAM" id="Coils"/>
    </source>
</evidence>
<keyword evidence="9" id="KW-0282">Flagellum</keyword>
<dbReference type="Pfam" id="PF12777">
    <property type="entry name" value="MT"/>
    <property type="match status" value="1"/>
</dbReference>
<dbReference type="Pfam" id="PF08385">
    <property type="entry name" value="DHC_N1"/>
    <property type="match status" value="1"/>
</dbReference>
<evidence type="ECO:0000256" key="5">
    <source>
        <dbReference type="ARBA" id="ARBA00022737"/>
    </source>
</evidence>
<dbReference type="FunFam" id="1.10.8.1220:FF:000001">
    <property type="entry name" value="Dynein axonemal heavy chain 5"/>
    <property type="match status" value="1"/>
</dbReference>
<evidence type="ECO:0000256" key="10">
    <source>
        <dbReference type="ARBA" id="ARBA00023017"/>
    </source>
</evidence>
<dbReference type="InterPro" id="IPR003593">
    <property type="entry name" value="AAA+_ATPase"/>
</dbReference>
<dbReference type="GO" id="GO:0008017">
    <property type="term" value="F:microtubule binding"/>
    <property type="evidence" value="ECO:0007669"/>
    <property type="project" value="UniProtKB-ARBA"/>
</dbReference>
<evidence type="ECO:0000256" key="16">
    <source>
        <dbReference type="ARBA" id="ARBA00053635"/>
    </source>
</evidence>
<dbReference type="GO" id="GO:0036159">
    <property type="term" value="P:inner dynein arm assembly"/>
    <property type="evidence" value="ECO:0007669"/>
    <property type="project" value="UniProtKB-ARBA"/>
</dbReference>
<gene>
    <name evidence="26" type="ORF">PPYR_12139</name>
</gene>
<evidence type="ECO:0000256" key="1">
    <source>
        <dbReference type="ARBA" id="ARBA00004611"/>
    </source>
</evidence>
<feature type="coiled-coil region" evidence="24">
    <location>
        <begin position="3102"/>
        <end position="3129"/>
    </location>
</feature>
<comment type="subunit">
    <text evidence="18">The I1 inner arm complex (also known as the f dynein complex) is a two-headed isoform composed of two heavy chains (1-alpha and 1-beta), three intermediate chains and three light chains. I1 occupies a specific position proximal to the first radial spoke and repeats every 96 nm along the length of the axoneme.</text>
</comment>
<name>A0A5N4AD97_PHOPY</name>
<dbReference type="Pfam" id="PF17857">
    <property type="entry name" value="AAA_lid_1"/>
    <property type="match status" value="1"/>
</dbReference>
<evidence type="ECO:0000259" key="25">
    <source>
        <dbReference type="SMART" id="SM00382"/>
    </source>
</evidence>
<comment type="subcellular location">
    <subcellularLocation>
        <location evidence="1">Cytoplasm</location>
        <location evidence="1">Cytoskeleton</location>
        <location evidence="1">Flagellum axoneme</location>
    </subcellularLocation>
</comment>
<dbReference type="FunFam" id="1.20.58.1120:FF:000001">
    <property type="entry name" value="dynein heavy chain 2, axonemal"/>
    <property type="match status" value="1"/>
</dbReference>
<dbReference type="Gene3D" id="1.10.8.720">
    <property type="entry name" value="Region D6 of dynein motor"/>
    <property type="match status" value="1"/>
</dbReference>
<dbReference type="Gene3D" id="1.20.1270.280">
    <property type="match status" value="1"/>
</dbReference>
<keyword evidence="10" id="KW-0243">Dynein</keyword>
<dbReference type="InterPro" id="IPR042222">
    <property type="entry name" value="Dynein_2_N"/>
</dbReference>
<reference evidence="26 27" key="1">
    <citation type="journal article" date="2018" name="Elife">
        <title>Firefly genomes illuminate parallel origins of bioluminescence in beetles.</title>
        <authorList>
            <person name="Fallon T.R."/>
            <person name="Lower S.E."/>
            <person name="Chang C.H."/>
            <person name="Bessho-Uehara M."/>
            <person name="Martin G.J."/>
            <person name="Bewick A.J."/>
            <person name="Behringer M."/>
            <person name="Debat H.J."/>
            <person name="Wong I."/>
            <person name="Day J.C."/>
            <person name="Suvorov A."/>
            <person name="Silva C.J."/>
            <person name="Stanger-Hall K.F."/>
            <person name="Hall D.W."/>
            <person name="Schmitz R.J."/>
            <person name="Nelson D.R."/>
            <person name="Lewis S.M."/>
            <person name="Shigenobu S."/>
            <person name="Bybee S.M."/>
            <person name="Larracuente A.M."/>
            <person name="Oba Y."/>
            <person name="Weng J.K."/>
        </authorList>
    </citation>
    <scope>NUCLEOTIDE SEQUENCE [LARGE SCALE GENOMIC DNA]</scope>
    <source>
        <strain evidence="26">1611_PpyrPB1</strain>
        <tissue evidence="26">Whole body</tissue>
    </source>
</reference>
<dbReference type="FunFam" id="1.10.8.710:FF:000001">
    <property type="entry name" value="Dynein axonemal heavy chain 2"/>
    <property type="match status" value="1"/>
</dbReference>
<dbReference type="Gene3D" id="1.10.8.710">
    <property type="match status" value="1"/>
</dbReference>
<dbReference type="Gene3D" id="1.20.920.30">
    <property type="match status" value="1"/>
</dbReference>
<dbReference type="InterPro" id="IPR043160">
    <property type="entry name" value="Dynein_C_barrel"/>
</dbReference>
<dbReference type="InterPro" id="IPR042219">
    <property type="entry name" value="AAA_lid_11_sf"/>
</dbReference>
<dbReference type="Pfam" id="PF25007">
    <property type="entry name" value="DYH2-5-8_CC"/>
    <property type="match status" value="1"/>
</dbReference>
<comment type="function">
    <text evidence="17">Force generating protein of eukaryotic cilia and flagella. Produces force towards the minus ends of microtubules. Dynein has ATPase activity; the force-producing power stroke is thought to occur on release of ADP. Required for assembly of the I1 inner arm complex and its targeting to the appropriate axoneme location. Also required for phototaxis.</text>
</comment>
<dbReference type="FunFam" id="3.40.50.300:FF:000153">
    <property type="entry name" value="Dynein axonemal heavy chain 1"/>
    <property type="match status" value="1"/>
</dbReference>
<evidence type="ECO:0000256" key="9">
    <source>
        <dbReference type="ARBA" id="ARBA00022846"/>
    </source>
</evidence>
<dbReference type="SUPFAM" id="SSF52540">
    <property type="entry name" value="P-loop containing nucleoside triphosphate hydrolases"/>
    <property type="match status" value="4"/>
</dbReference>
<dbReference type="InterPro" id="IPR024743">
    <property type="entry name" value="Dynein_HC_stalk"/>
</dbReference>
<organism evidence="26 27">
    <name type="scientific">Photinus pyralis</name>
    <name type="common">Common eastern firefly</name>
    <name type="synonym">Lampyris pyralis</name>
    <dbReference type="NCBI Taxonomy" id="7054"/>
    <lineage>
        <taxon>Eukaryota</taxon>
        <taxon>Metazoa</taxon>
        <taxon>Ecdysozoa</taxon>
        <taxon>Arthropoda</taxon>
        <taxon>Hexapoda</taxon>
        <taxon>Insecta</taxon>
        <taxon>Pterygota</taxon>
        <taxon>Neoptera</taxon>
        <taxon>Endopterygota</taxon>
        <taxon>Coleoptera</taxon>
        <taxon>Polyphaga</taxon>
        <taxon>Elateriformia</taxon>
        <taxon>Elateroidea</taxon>
        <taxon>Lampyridae</taxon>
        <taxon>Lampyrinae</taxon>
        <taxon>Photinus</taxon>
    </lineage>
</organism>
<dbReference type="GO" id="GO:0097729">
    <property type="term" value="C:9+2 motile cilium"/>
    <property type="evidence" value="ECO:0007669"/>
    <property type="project" value="UniProtKB-ARBA"/>
</dbReference>
<evidence type="ECO:0000256" key="15">
    <source>
        <dbReference type="ARBA" id="ARBA00023273"/>
    </source>
</evidence>
<dbReference type="SMART" id="SM00382">
    <property type="entry name" value="AAA"/>
    <property type="match status" value="2"/>
</dbReference>
<dbReference type="FunFam" id="1.10.472.130:FF:000003">
    <property type="entry name" value="Dynein, axonemal, heavy chain 2"/>
    <property type="match status" value="1"/>
</dbReference>
<dbReference type="Pfam" id="PF03028">
    <property type="entry name" value="Dynein_heavy"/>
    <property type="match status" value="1"/>
</dbReference>
<dbReference type="InterPro" id="IPR035706">
    <property type="entry name" value="AAA_9"/>
</dbReference>
<keyword evidence="13" id="KW-0505">Motor protein</keyword>
<keyword evidence="6" id="KW-0547">Nucleotide-binding</keyword>
<dbReference type="InterPro" id="IPR026983">
    <property type="entry name" value="DHC"/>
</dbReference>
<evidence type="ECO:0000256" key="19">
    <source>
        <dbReference type="ARBA" id="ARBA00064223"/>
    </source>
</evidence>
<evidence type="ECO:0000256" key="14">
    <source>
        <dbReference type="ARBA" id="ARBA00023212"/>
    </source>
</evidence>
<evidence type="ECO:0000256" key="4">
    <source>
        <dbReference type="ARBA" id="ARBA00022701"/>
    </source>
</evidence>
<evidence type="ECO:0000256" key="23">
    <source>
        <dbReference type="ARBA" id="ARBA00082099"/>
    </source>
</evidence>
<feature type="coiled-coil region" evidence="24">
    <location>
        <begin position="3322"/>
        <end position="3370"/>
    </location>
</feature>
<dbReference type="Gene3D" id="6.10.140.1060">
    <property type="match status" value="1"/>
</dbReference>
<evidence type="ECO:0000256" key="2">
    <source>
        <dbReference type="ARBA" id="ARBA00008887"/>
    </source>
</evidence>
<evidence type="ECO:0000256" key="3">
    <source>
        <dbReference type="ARBA" id="ARBA00022490"/>
    </source>
</evidence>
<dbReference type="EMBL" id="VVIM01000008">
    <property type="protein sequence ID" value="KAB0795300.1"/>
    <property type="molecule type" value="Genomic_DNA"/>
</dbReference>
<keyword evidence="4" id="KW-0493">Microtubule</keyword>
<dbReference type="InterPro" id="IPR056759">
    <property type="entry name" value="DYH2-5-8_CC"/>
</dbReference>
<dbReference type="InterPro" id="IPR043157">
    <property type="entry name" value="Dynein_AAA1S"/>
</dbReference>
<comment type="function">
    <text evidence="16">As part of the axonemal inner dynein arm complex plays a central role in ciliary beat. Expressed in sperm flagellum, it is required for sperm motility. Dyneins are microtubule-based molecular motors possessing ATPase activities that can convert the chemical energy of ATP into relative sliding between adjacent microtubule doublets to generate ciliary bending.</text>
</comment>
<dbReference type="Proteomes" id="UP000327044">
    <property type="component" value="Unassembled WGS sequence"/>
</dbReference>
<comment type="subunit">
    <text evidence="19">Part of the axonemal inner dynein arm complex that consists of at least two heavy chains and a number of intermediate and light chains. Interacts with DNAI4.</text>
</comment>
<dbReference type="GO" id="GO:0045505">
    <property type="term" value="F:dynein intermediate chain binding"/>
    <property type="evidence" value="ECO:0007669"/>
    <property type="project" value="InterPro"/>
</dbReference>
<keyword evidence="12" id="KW-0969">Cilium</keyword>
<dbReference type="InParanoid" id="A0A5N4AD97"/>
<dbReference type="Gene3D" id="1.10.8.1220">
    <property type="match status" value="1"/>
</dbReference>
<dbReference type="Gene3D" id="1.10.472.130">
    <property type="match status" value="1"/>
</dbReference>
<dbReference type="Pfam" id="PF12780">
    <property type="entry name" value="AAA_8"/>
    <property type="match status" value="1"/>
</dbReference>
<feature type="domain" description="AAA+ ATPase" evidence="25">
    <location>
        <begin position="2478"/>
        <end position="2625"/>
    </location>
</feature>
<dbReference type="InterPro" id="IPR042228">
    <property type="entry name" value="Dynein_linker_3"/>
</dbReference>
<dbReference type="Pfam" id="PF08393">
    <property type="entry name" value="DHC_N2"/>
    <property type="match status" value="1"/>
</dbReference>
<dbReference type="FunFam" id="1.10.287.2620:FF:000002">
    <property type="entry name" value="Dynein heavy chain 2, axonemal"/>
    <property type="match status" value="1"/>
</dbReference>
<dbReference type="InterPro" id="IPR004273">
    <property type="entry name" value="Dynein_heavy_D6_P-loop"/>
</dbReference>
<dbReference type="FunFam" id="3.40.50.300:FF:000049">
    <property type="entry name" value="Dynein, axonemal, heavy chain 5"/>
    <property type="match status" value="1"/>
</dbReference>
<evidence type="ECO:0000256" key="8">
    <source>
        <dbReference type="ARBA" id="ARBA00022840"/>
    </source>
</evidence>
<sequence>MRKSLDVQPEGDRDSLFSDEEVLAFSTAEKVVSVILPDVVEDSGIASYTDEELNELVQVIKDLTVLYDLRDSDWTCENGKIVEEFFIDLTIPLIVVYFREDDLVVSREFPRHPVVDLMYFIRSHRERFELATVHDCLNFGNVHDDVEGAVLDVLQVVYAPALFSATTWADTFHTFLAKVTDLCYRLQGITVVYVPEEGAQLSLNQAHKDKDLIKRLEGIVVYWTRQIRITLQDQDQNVAEDLLCPIDEYEFWVYRYENLCGLEHQMGNLKLKHVCDILAFVQSTHVNQFLYVFEDLHSNVQEAKSNIEYLQTIIEPCAELFQLQSPHEIPEKLVDILNLFRFIWMRSPYYNTRQRITTLCRGLSNQIIIQCINFIKLDVVFKSKHSRAAIKMFQTCIDCCMDYIKMYAVVSETHAQRSQTPWDLNKAPIFNHIDTFIKRCRDMVEICESMITFGRFDEVDPIPAPKFGGTRGREFENWCLEIERAFLASLEDVEKRQELILDVQESSWNDVILKFRGEMNEIETIIENLVTAIFKRVVNVDDGVEALAALHNYSTRESLRNLFDQKTCYVYSLLRRNIQECKEDLVREKDSCPSYFPFYGGRALIAYLKMQFLKNRKTVLDNAAWMRPCSTSGDVFNQYHHVSTSIEHLIRDLFQEWIRSIEGDVITKLSRSLMNRSVTKIGMLECNIDRTLLEMFREIAYWEALNFEIPGYLQFVRDRAEQISMVYESVLSVVMDYNKIIAALTSEELMLFKQLIGNVEKKILPGLSKLTWSADVGDAYVAECCAATAQLQDFLDDYKSSNLQIILLCEKICDTSLICLRPNYAYNLIELIKDMSQYRNETIDTIVKYYQEIIQYVVLIYEGFESQIHLMGDRWVSYIHNIDVVIEEALRICTRNSLRTMHLALHGDGGTQPSPILRLEATLKSNRIHFDPSLADVARVISNILPSITSTLRSLPRLVEKFDIQTAYVRPFHIVIGADRECTRLQSLLSEEVNVNVQHMQSYLAIWEPFRDMWEVDKERFIGRYELSKPKAMQFDSNIGRYTEVANNVQIQESTTAVHFIVVNSVELKRAIIEHCVEWQSKLCALLKKLTYEQINHVYTYINTNTEIVMRQPQTLEEMTVALKYFDEVIMEADVFPEQFPPITDQIITLDKYNVDISEEMRNLEKEIPTAWIKYLETLEEAEKLLGQSKESFRAGLLESAEMLRQDGIALFDTFLRTGPFSSTMKAKDALSYIMAMREHLKALREKEAQLRKDLGIFDLSLPESLELQALEAELDAIELVWQLTDEWDTAWENWKNSAFWDIKTEDMEDIAQTLFRKLTRLSRELKDKGWDIVDHTKARVDNFRKTLPLLTDLKNPSMRARHWDRVRAAMNRDFDENSADFNLEAIIAMEMQLYADEINEISNAATMELQIEKGLESIRALWEVMIFEIVPHKDTGVFRIKSVDDCFQALEENMLQLSTMKSTRYVEPFIKDVDYWEKTLSYVMETLEVALVVQRQWLYLENIFGGEDIRKQLPQESQDFEDLTQDWIQITTAMYQAGTALRATHIQPPPALLNVMNKMNDQLELIQRALERYLETKRHIFPRFYFISNDDMLEILGNSKKPEAIQPHFKKLFDNINKIKIQKNTILNKMESIGMTSEDGEYLEFTRSVILDGPVEMWLCDIETAMRAILRALFKPCRSDLKRNLHSRDKWLLSNCGQLCNACSQIQWTTDCTRALVHCKIMESKKPLKKLRKQQNQVLNTLSELSRRELPKIQRLKTNSLITIEIHSRDVIDRMYKANCRDVGSFEWFSQLRFYWDRELDDCLIRQTNTHFMYGYEYNGNSGRLVITPLTDRCYITLTTALHLFRGGSPKGPAGTGKTETVKDLGKAMGMWVIVNNCSEGLDYKSMGKCFSGLAQTGAWGCFDEFNRINIEVLSVVAQQILCILQAISQKQTSLVFEGIEIKIKHTCGIFITMNPGYAGRTELPDNLKSMFRPISMMVPDNLIIAENTLFSDGFQNTKLLAKKVFTLYQLAQRQLSKQDHYDFGLRSMVALLRYAGRKRRVHSDFPEEQVVYLAMADMNIAKFTSNDLPLFNGIMSDIFPGVSVPVVDYEEMNNAIRAEFTLMGLQSIKKAMIKVIQLYETKNSRHSTMILGKTGTAKSATWKCLKASLGHLKKAGKPGYNVVYEYPINPKALSQGELYGEYNLSTNEWLDGVISATMRQTCSEETPDEKWILFDGPVDAVWIENMNSVMDDNKVLTLINSDRITMPEQVSLLFEVADLTVASPATVSRCGMVYNDYKDWGWRPYIASWIQKQEKRGKQFQELVRIPLGTLSSLTESILQMKSYFMIYLGMVLEFKRFNCKEPVPCEELHYVASLCRLLEVFATRENGVDPKNEDTFEDMAKQWFLFCLIWSVCCTVDEDGRRKIDAFIREKEGAFPLKDTVYEYFVDVKKKAFSCWEDKLNENWRYPAEAPFFKIIVPTVDTIRYQCIVETLLASGYPSLLTGPVGTGKTSTAQSVLFSLDPVKFSVLNVNLSAQTSSVNVQETIESRLEKRTKTTFVPAGNKVMVTFFDDFNMPAKETYGSQPPLELLRQWIDYGFWYDRQKQTRKYVQNMMLMASMGPPGGGRQSISERTLNRFNVINMTFPTESQIIRIFGTMLAQHLSNFPEEVKVVRQEITLTTIDLYNNVIAKMLPTPAKMHYLFNLRDISKIFQGLLRSHKDYQNTKNSILRLWIHESFRVFYDRLIDDRDREWFYSQMNDQLGAHFDQTLHALCTNKAIPTFGDFLNSFGIYEDIMDYGVLKQYIDHQMAEYNVSPGVIRMDLVLFRDAIEHICRIVRVISQPRGNMLLVGIGGSGRQSLSRISSFICLLNTFQITVTKNYKVGEFREDLKTLYSVTGVFARPTTFLFNDTQVMNEQFLEIINNMLSSGEVSNLYKPDEFEDIKNKLSGAATRAGIMPTTEAMYNFLIERVRENLHIVLCMSPIGDAFRVRLRQYPSLVNCSTIDWFCDWPKEALLEVAQKYIGDVNFVATITGDTLEKRKASVLLSTQDRLKQAVALAFATIHDSVAKCSKRMADEMKRRNYVTPTNYLELVAGYKIMLRDKRSEIASQANKLRNGLWKIDDCRAKVELMSQELEVAQIKVAEFQKQCDDYLVIIVSQRKEADEQAKEVAITSIKIGEAEIECKKLAEIAQADLDEAMPALEEAIQALDALNKKDISEMKSYGKPPYKVEMVMEAVMILKQLEPTWAESKRQLGEQNFLNDLREFDKNNISDKTLKKIATYTSNKEFVPEKIGIVSLAAKSLCMWVIAIEKYAKVWKVVAPKKARLDEAMESLRLQQKLLAEAHAKLAELNMMLAKLQREYEEKLLQKEELNRKAEMLRLKLERAAMLVSNLAGERERWYTTVCTLDGQFADLPGDCLLATAFVSYLGPFVSQYRESLVDFWKQQVLELEIPFDEEFNVIKFLIDPTTIREWNIQGLPSDGFSTENGIIVTRGTRWPLVIDPQTQAQKWIKAMERKNGLKVIDFGMHDYMRTLEAAIQNGKPVILQNILEEMDPSLNPLLNKDIVKQGGLEYLKFDEKLITYNWKFKFFITTKLTNPHYPPEISTKTTLVNFAVKQQGLEAQLLGVVIRKERPQLEEQKDKMVTTIAQGKRTLINLENELLRLLNESKGSLLDNAELFDTLQVSKATSIAVQESLEVSETTEIQIDMAREGYRPCAERASILFFVLNDMGKIDPMYQFALDSYILLFSQSIDKSPKSNHLPQRISNLNDYHTYAVYQNTCRTLFERHKLLFSFYMCIKILEAQGKIVPHEYNFLLKGGVVLDRENQPDNPCSWLNGEGWDNVTELDKLPGFHGVVGCFEQFTRDWRDWYIHTEPETLPLIDEWENICNEFQRMLFVRSVRQDRLSFCVMNFIINQLGPKFVEPPVLDVKAVFEESIPQTPLIFVLSPGVDPTGALISFADSLDMGDNFHTLSLGQGQAPIATRLITTGIKEGNWVFLANCHLSLSWMPKLDKIVETIQTAKVHPDFRLWLSSNPNPDFPLSILQAGIKMTTEPPKGIKANLKRMYQIITEDQFNLCQAREKYKKLLFGLCYFHAILLERKKFQQLGWNVIYSFNDADFEVSENLLSIYLDEYPITPWDALKYLIAGVNYGGHVTDDWDRRLLLTYIDQYFCEDSLSTPYYRLSSLATYFIPRDGSLQSYIDYINVLPNSDRPEAFGQHPNADITSLNSETRLMCETLMSLQIQASSSAAESKEEKVLQMAADVLLKIPSPIDYETTDKLIGAEKSPLDVVLLQEIQRYNLLLVGIRLSLNELQKGIKGLVVMSSELEDIFVCIDEGRVPSPWLKTYPSLKLLGSWTRDLVGRVEHFLQWAETIKPPLFFWLSAYTFPTGFLTACLQTAARGMEVPIDTLGWEFTVLTVEEHAIVEKPPLGVYVKGLYLEGAGWDKKNAILIEPLPMQLVCAMPLIHFRPVEQLKKRTRGLYQCPAYYYPIRTGMQGWPAFVVAVDLKSGTENSDFWVKRGTALLLSLSN</sequence>
<keyword evidence="15" id="KW-0966">Cell projection</keyword>
<dbReference type="InterPro" id="IPR041589">
    <property type="entry name" value="DNAH3_AAA_lid_1"/>
</dbReference>
<dbReference type="GO" id="GO:0051959">
    <property type="term" value="F:dynein light intermediate chain binding"/>
    <property type="evidence" value="ECO:0007669"/>
    <property type="project" value="InterPro"/>
</dbReference>
<evidence type="ECO:0000313" key="27">
    <source>
        <dbReference type="Proteomes" id="UP000327044"/>
    </source>
</evidence>
<dbReference type="FunFam" id="3.40.50.300:FF:002141">
    <property type="entry name" value="Dynein heavy chain"/>
    <property type="match status" value="1"/>
</dbReference>
<dbReference type="Pfam" id="PF12781">
    <property type="entry name" value="AAA_9"/>
    <property type="match status" value="1"/>
</dbReference>
<dbReference type="FunFam" id="1.20.140.100:FF:000006">
    <property type="entry name" value="dynein heavy chain 2, axonemal"/>
    <property type="match status" value="1"/>
</dbReference>
<evidence type="ECO:0000256" key="21">
    <source>
        <dbReference type="ARBA" id="ARBA00077719"/>
    </source>
</evidence>
<evidence type="ECO:0000256" key="22">
    <source>
        <dbReference type="ARBA" id="ARBA00078558"/>
    </source>
</evidence>
<dbReference type="GO" id="GO:0005524">
    <property type="term" value="F:ATP binding"/>
    <property type="evidence" value="ECO:0007669"/>
    <property type="project" value="UniProtKB-KW"/>
</dbReference>
<evidence type="ECO:0000256" key="11">
    <source>
        <dbReference type="ARBA" id="ARBA00023054"/>
    </source>
</evidence>
<dbReference type="PANTHER" id="PTHR22878">
    <property type="entry name" value="DYNEIN HEAVY CHAIN 6, AXONEMAL-LIKE-RELATED"/>
    <property type="match status" value="1"/>
</dbReference>
<dbReference type="GO" id="GO:0060294">
    <property type="term" value="P:cilium movement involved in cell motility"/>
    <property type="evidence" value="ECO:0007669"/>
    <property type="project" value="UniProtKB-ARBA"/>
</dbReference>
<dbReference type="Pfam" id="PF17852">
    <property type="entry name" value="Dynein_AAA_lid"/>
    <property type="match status" value="1"/>
</dbReference>
<evidence type="ECO:0000256" key="20">
    <source>
        <dbReference type="ARBA" id="ARBA00071813"/>
    </source>
</evidence>
<dbReference type="FunCoup" id="A0A5N4AD97">
    <property type="interactions" value="89"/>
</dbReference>
<evidence type="ECO:0000256" key="6">
    <source>
        <dbReference type="ARBA" id="ARBA00022741"/>
    </source>
</evidence>
<dbReference type="FunFam" id="3.40.50.300:FF:000044">
    <property type="entry name" value="Dynein heavy chain 5, axonemal"/>
    <property type="match status" value="1"/>
</dbReference>
<accession>A0A5N4AD97</accession>
<dbReference type="Gene3D" id="1.20.58.1120">
    <property type="match status" value="1"/>
</dbReference>
<dbReference type="Gene3D" id="1.10.287.2620">
    <property type="match status" value="1"/>
</dbReference>
<dbReference type="InterPro" id="IPR013602">
    <property type="entry name" value="Dynein_heavy_linker"/>
</dbReference>
<proteinExistence type="inferred from homology"/>
<evidence type="ECO:0000313" key="26">
    <source>
        <dbReference type="EMBL" id="KAB0795300.1"/>
    </source>
</evidence>
<dbReference type="Gene3D" id="3.20.180.20">
    <property type="entry name" value="Dynein heavy chain, N-terminal domain 2"/>
    <property type="match status" value="1"/>
</dbReference>
<dbReference type="Gene3D" id="1.20.140.100">
    <property type="entry name" value="Dynein heavy chain, N-terminal domain 2"/>
    <property type="match status" value="1"/>
</dbReference>
<feature type="domain" description="AAA+ ATPase" evidence="25">
    <location>
        <begin position="1847"/>
        <end position="1983"/>
    </location>
</feature>
<dbReference type="FunFam" id="3.10.490.20:FF:000008">
    <property type="entry name" value="dynein heavy chain 2, axonemal"/>
    <property type="match status" value="1"/>
</dbReference>
<dbReference type="Gene3D" id="3.10.490.20">
    <property type="match status" value="1"/>
</dbReference>
<dbReference type="InterPro" id="IPR027417">
    <property type="entry name" value="P-loop_NTPase"/>
</dbReference>
<dbReference type="InterPro" id="IPR041658">
    <property type="entry name" value="AAA_lid_11"/>
</dbReference>
<keyword evidence="11 24" id="KW-0175">Coiled coil</keyword>
<dbReference type="Gene3D" id="1.20.920.20">
    <property type="match status" value="1"/>
</dbReference>
<evidence type="ECO:0000256" key="13">
    <source>
        <dbReference type="ARBA" id="ARBA00023175"/>
    </source>
</evidence>
<dbReference type="PANTHER" id="PTHR22878:SF68">
    <property type="entry name" value="DYNEIN HEAVY CHAIN 6, AXONEMAL-LIKE"/>
    <property type="match status" value="1"/>
</dbReference>